<evidence type="ECO:0000256" key="1">
    <source>
        <dbReference type="SAM" id="MobiDB-lite"/>
    </source>
</evidence>
<feature type="region of interest" description="Disordered" evidence="1">
    <location>
        <begin position="1"/>
        <end position="28"/>
    </location>
</feature>
<sequence length="224" mass="22066">MSSAQRSAPRFLNTRPARPAPGRLRRPTWKDPRLAGGLVLIGAAVALGAWAVNAAADTEPIYVLTQDVAPGADLNADGVLALVDSHPGTTAYVTAGDLPADAVATRSLQAGELLPSGAVGAAGDVDLRSVVLDVASSLPAGTGAGDVVDLWALPTAPVAGQDAGSAEIVAQGLMVSSVGEVGSSIVGGTSVQVEVLVPQDAVADVLTAIGANGSLVLVPTGQGQ</sequence>
<gene>
    <name evidence="2" type="ORF">BW737_009785</name>
</gene>
<accession>A0ABX4MEF6</accession>
<dbReference type="EMBL" id="MTPX02000047">
    <property type="protein sequence ID" value="PHP52380.1"/>
    <property type="molecule type" value="Genomic_DNA"/>
</dbReference>
<dbReference type="Proteomes" id="UP000194577">
    <property type="component" value="Unassembled WGS sequence"/>
</dbReference>
<organism evidence="2 3">
    <name type="scientific">Actinomyces ruminis</name>
    <dbReference type="NCBI Taxonomy" id="1937003"/>
    <lineage>
        <taxon>Bacteria</taxon>
        <taxon>Bacillati</taxon>
        <taxon>Actinomycetota</taxon>
        <taxon>Actinomycetes</taxon>
        <taxon>Actinomycetales</taxon>
        <taxon>Actinomycetaceae</taxon>
        <taxon>Actinomyces</taxon>
    </lineage>
</organism>
<protein>
    <recommendedName>
        <fullName evidence="4">SAF domain-containing protein</fullName>
    </recommendedName>
</protein>
<dbReference type="RefSeq" id="WP_086616005.1">
    <property type="nucleotide sequence ID" value="NZ_MTPX02000047.1"/>
</dbReference>
<reference evidence="2 3" key="1">
    <citation type="submission" date="2017-10" db="EMBL/GenBank/DDBJ databases">
        <title>Draft genome sequence of cellulolytic Actinomyces sp CtC72 isolated from cattle rumen fluid.</title>
        <authorList>
            <person name="Joshi A.J."/>
            <person name="Vasudevan G."/>
            <person name="Lanjekar V.B."/>
            <person name="Hivarkar S."/>
            <person name="Engineer A."/>
            <person name="Pore S.D."/>
            <person name="Dhakephalkar P.K."/>
            <person name="Dagar S."/>
        </authorList>
    </citation>
    <scope>NUCLEOTIDE SEQUENCE [LARGE SCALE GENOMIC DNA]</scope>
    <source>
        <strain evidence="3">CtC72</strain>
    </source>
</reference>
<name>A0ABX4MEF6_9ACTO</name>
<evidence type="ECO:0000313" key="3">
    <source>
        <dbReference type="Proteomes" id="UP000194577"/>
    </source>
</evidence>
<comment type="caution">
    <text evidence="2">The sequence shown here is derived from an EMBL/GenBank/DDBJ whole genome shotgun (WGS) entry which is preliminary data.</text>
</comment>
<evidence type="ECO:0000313" key="2">
    <source>
        <dbReference type="EMBL" id="PHP52380.1"/>
    </source>
</evidence>
<keyword evidence="3" id="KW-1185">Reference proteome</keyword>
<evidence type="ECO:0008006" key="4">
    <source>
        <dbReference type="Google" id="ProtNLM"/>
    </source>
</evidence>
<proteinExistence type="predicted"/>